<dbReference type="AlphaFoldDB" id="A0A403QMX7"/>
<evidence type="ECO:0000313" key="2">
    <source>
        <dbReference type="EMBL" id="MML56196.1"/>
    </source>
</evidence>
<evidence type="ECO:0000256" key="1">
    <source>
        <dbReference type="SAM" id="SignalP"/>
    </source>
</evidence>
<keyword evidence="1" id="KW-0732">Signal</keyword>
<reference evidence="2" key="1">
    <citation type="submission" date="2018-09" db="EMBL/GenBank/DDBJ databases">
        <authorList>
            <person name="Ashton P.M."/>
            <person name="Dallman T."/>
            <person name="Nair S."/>
            <person name="De Pinna E."/>
            <person name="Peters T."/>
            <person name="Grant K."/>
        </authorList>
    </citation>
    <scope>NUCLEOTIDE SEQUENCE [LARGE SCALE GENOMIC DNA]</scope>
    <source>
        <strain evidence="2">598938</strain>
    </source>
</reference>
<dbReference type="Proteomes" id="UP000885348">
    <property type="component" value="Unassembled WGS sequence"/>
</dbReference>
<accession>A0A403QMX7</accession>
<feature type="chain" id="PRO_5019461767" description="Fimbrial protein" evidence="1">
    <location>
        <begin position="25"/>
        <end position="208"/>
    </location>
</feature>
<sequence length="208" mass="22172">MKSTLFTATQIMACLMLLSPGAFAVTGNGTRVSANFTLSATYIDITCNPSMSVAGDISSGVIDFGSFTMGTVDETKSVELQLTCNTAMPGTVRVSFTTYGGMPVDGSLKNRLYPSMGSLQSNLYYDWVWGDISQTVKAGPSDSRHKGLRPGDIIDLSSQSVDVYEVAPQPPNSTVLRFPMKITRGANDIAHLPAGDYTALLGVTISYE</sequence>
<organism evidence="2">
    <name type="scientific">Salmonella enterica I</name>
    <dbReference type="NCBI Taxonomy" id="59201"/>
    <lineage>
        <taxon>Bacteria</taxon>
        <taxon>Pseudomonadati</taxon>
        <taxon>Pseudomonadota</taxon>
        <taxon>Gammaproteobacteria</taxon>
        <taxon>Enterobacterales</taxon>
        <taxon>Enterobacteriaceae</taxon>
        <taxon>Salmonella</taxon>
    </lineage>
</organism>
<proteinExistence type="predicted"/>
<dbReference type="EMBL" id="RVVJ01000036">
    <property type="protein sequence ID" value="MML56196.1"/>
    <property type="molecule type" value="Genomic_DNA"/>
</dbReference>
<gene>
    <name evidence="2" type="ORF">D7N80_23535</name>
</gene>
<comment type="caution">
    <text evidence="2">The sequence shown here is derived from an EMBL/GenBank/DDBJ whole genome shotgun (WGS) entry which is preliminary data.</text>
</comment>
<protein>
    <recommendedName>
        <fullName evidence="3">Fimbrial protein</fullName>
    </recommendedName>
</protein>
<evidence type="ECO:0008006" key="3">
    <source>
        <dbReference type="Google" id="ProtNLM"/>
    </source>
</evidence>
<name>A0A403QMX7_SALET</name>
<feature type="signal peptide" evidence="1">
    <location>
        <begin position="1"/>
        <end position="24"/>
    </location>
</feature>